<dbReference type="Gene3D" id="3.40.720.10">
    <property type="entry name" value="Alkaline Phosphatase, subunit A"/>
    <property type="match status" value="1"/>
</dbReference>
<feature type="active site" description="Phosphoserine intermediate" evidence="8">
    <location>
        <position position="128"/>
    </location>
</feature>
<feature type="binding site" evidence="9">
    <location>
        <position position="179"/>
    </location>
    <ligand>
        <name>Mg(2+)</name>
        <dbReference type="ChEBI" id="CHEBI:18420"/>
    </ligand>
</feature>
<dbReference type="PRINTS" id="PR00113">
    <property type="entry name" value="ALKPHPHTASE"/>
</dbReference>
<feature type="transmembrane region" description="Helical" evidence="12">
    <location>
        <begin position="32"/>
        <end position="50"/>
    </location>
</feature>
<keyword evidence="6 9" id="KW-0862">Zinc</keyword>
<dbReference type="AlphaFoldDB" id="A0A316VFJ9"/>
<comment type="catalytic activity">
    <reaction evidence="11">
        <text>a phosphate monoester + H2O = an alcohol + phosphate</text>
        <dbReference type="Rhea" id="RHEA:15017"/>
        <dbReference type="ChEBI" id="CHEBI:15377"/>
        <dbReference type="ChEBI" id="CHEBI:30879"/>
        <dbReference type="ChEBI" id="CHEBI:43474"/>
        <dbReference type="ChEBI" id="CHEBI:67140"/>
        <dbReference type="EC" id="3.1.3.1"/>
    </reaction>
</comment>
<keyword evidence="7 9" id="KW-0460">Magnesium</keyword>
<evidence type="ECO:0000256" key="4">
    <source>
        <dbReference type="ARBA" id="ARBA00022723"/>
    </source>
</evidence>
<feature type="binding site" evidence="9">
    <location>
        <position position="534"/>
    </location>
    <ligand>
        <name>Zn(2+)</name>
        <dbReference type="ChEBI" id="CHEBI:29105"/>
        <label>2</label>
    </ligand>
</feature>
<dbReference type="InterPro" id="IPR017850">
    <property type="entry name" value="Alkaline_phosphatase_core_sf"/>
</dbReference>
<organism evidence="13 14">
    <name type="scientific">Meira miltonrushii</name>
    <dbReference type="NCBI Taxonomy" id="1280837"/>
    <lineage>
        <taxon>Eukaryota</taxon>
        <taxon>Fungi</taxon>
        <taxon>Dikarya</taxon>
        <taxon>Basidiomycota</taxon>
        <taxon>Ustilaginomycotina</taxon>
        <taxon>Exobasidiomycetes</taxon>
        <taxon>Exobasidiales</taxon>
        <taxon>Brachybasidiaceae</taxon>
        <taxon>Meira</taxon>
    </lineage>
</organism>
<dbReference type="PANTHER" id="PTHR11596:SF5">
    <property type="entry name" value="ALKALINE PHOSPHATASE"/>
    <property type="match status" value="1"/>
</dbReference>
<feature type="binding site" evidence="9">
    <location>
        <position position="362"/>
    </location>
    <ligand>
        <name>Zn(2+)</name>
        <dbReference type="ChEBI" id="CHEBI:29105"/>
        <label>2</label>
    </ligand>
</feature>
<feature type="binding site" evidence="9">
    <location>
        <position position="77"/>
    </location>
    <ligand>
        <name>Mg(2+)</name>
        <dbReference type="ChEBI" id="CHEBI:18420"/>
    </ligand>
</feature>
<keyword evidence="4 9" id="KW-0479">Metal-binding</keyword>
<comment type="cofactor">
    <cofactor evidence="9">
        <name>Mg(2+)</name>
        <dbReference type="ChEBI" id="CHEBI:18420"/>
    </cofactor>
    <text evidence="9">Binds 1 Mg(2+) ion.</text>
</comment>
<evidence type="ECO:0000256" key="3">
    <source>
        <dbReference type="ARBA" id="ARBA00022553"/>
    </source>
</evidence>
<dbReference type="InterPro" id="IPR001952">
    <property type="entry name" value="Alkaline_phosphatase"/>
</dbReference>
<evidence type="ECO:0000256" key="10">
    <source>
        <dbReference type="RuleBase" id="RU003946"/>
    </source>
</evidence>
<dbReference type="SMART" id="SM00098">
    <property type="entry name" value="alkPPc"/>
    <property type="match status" value="1"/>
</dbReference>
<dbReference type="GO" id="GO:0000329">
    <property type="term" value="C:fungal-type vacuole membrane"/>
    <property type="evidence" value="ECO:0007669"/>
    <property type="project" value="TreeGrafter"/>
</dbReference>
<dbReference type="Gene3D" id="1.10.60.40">
    <property type="match status" value="1"/>
</dbReference>
<evidence type="ECO:0000313" key="14">
    <source>
        <dbReference type="Proteomes" id="UP000245771"/>
    </source>
</evidence>
<keyword evidence="12" id="KW-1133">Transmembrane helix</keyword>
<dbReference type="EC" id="3.1.3.1" evidence="2 11"/>
<evidence type="ECO:0000256" key="2">
    <source>
        <dbReference type="ARBA" id="ARBA00012647"/>
    </source>
</evidence>
<name>A0A316VFJ9_9BASI</name>
<comment type="similarity">
    <text evidence="1 10">Belongs to the alkaline phosphatase family.</text>
</comment>
<dbReference type="PANTHER" id="PTHR11596">
    <property type="entry name" value="ALKALINE PHOSPHATASE"/>
    <property type="match status" value="1"/>
</dbReference>
<reference evidence="13 14" key="1">
    <citation type="journal article" date="2018" name="Mol. Biol. Evol.">
        <title>Broad Genomic Sampling Reveals a Smut Pathogenic Ancestry of the Fungal Clade Ustilaginomycotina.</title>
        <authorList>
            <person name="Kijpornyongpan T."/>
            <person name="Mondo S.J."/>
            <person name="Barry K."/>
            <person name="Sandor L."/>
            <person name="Lee J."/>
            <person name="Lipzen A."/>
            <person name="Pangilinan J."/>
            <person name="LaButti K."/>
            <person name="Hainaut M."/>
            <person name="Henrissat B."/>
            <person name="Grigoriev I.V."/>
            <person name="Spatafora J.W."/>
            <person name="Aime M.C."/>
        </authorList>
    </citation>
    <scope>NUCLEOTIDE SEQUENCE [LARGE SCALE GENOMIC DNA]</scope>
    <source>
        <strain evidence="13 14">MCA 3882</strain>
    </source>
</reference>
<evidence type="ECO:0000256" key="5">
    <source>
        <dbReference type="ARBA" id="ARBA00022801"/>
    </source>
</evidence>
<evidence type="ECO:0000256" key="9">
    <source>
        <dbReference type="PIRSR" id="PIRSR601952-2"/>
    </source>
</evidence>
<feature type="binding site" evidence="9">
    <location>
        <position position="353"/>
    </location>
    <ligand>
        <name>Zn(2+)</name>
        <dbReference type="ChEBI" id="CHEBI:29105"/>
        <label>1</label>
    </ligand>
</feature>
<dbReference type="OrthoDB" id="5818554at2759"/>
<evidence type="ECO:0000256" key="1">
    <source>
        <dbReference type="ARBA" id="ARBA00005984"/>
    </source>
</evidence>
<keyword evidence="3" id="KW-0597">Phosphoprotein</keyword>
<feature type="binding site" evidence="9">
    <location>
        <position position="358"/>
    </location>
    <ligand>
        <name>Zn(2+)</name>
        <dbReference type="ChEBI" id="CHEBI:29105"/>
        <label>2</label>
    </ligand>
</feature>
<keyword evidence="12" id="KW-0472">Membrane</keyword>
<evidence type="ECO:0000256" key="11">
    <source>
        <dbReference type="RuleBase" id="RU003947"/>
    </source>
</evidence>
<evidence type="ECO:0000256" key="8">
    <source>
        <dbReference type="PIRSR" id="PIRSR601952-1"/>
    </source>
</evidence>
<dbReference type="InParanoid" id="A0A316VFJ9"/>
<keyword evidence="5 11" id="KW-0378">Hydrolase</keyword>
<feature type="binding site" evidence="9">
    <location>
        <position position="77"/>
    </location>
    <ligand>
        <name>Zn(2+)</name>
        <dbReference type="ChEBI" id="CHEBI:29105"/>
        <label>2</label>
    </ligand>
</feature>
<dbReference type="Pfam" id="PF00245">
    <property type="entry name" value="Alk_phosphatase"/>
    <property type="match status" value="1"/>
</dbReference>
<protein>
    <recommendedName>
        <fullName evidence="2 11">Alkaline phosphatase</fullName>
        <ecNumber evidence="2 11">3.1.3.1</ecNumber>
    </recommendedName>
</protein>
<dbReference type="STRING" id="1280837.A0A316VFJ9"/>
<keyword evidence="14" id="KW-1185">Reference proteome</keyword>
<dbReference type="GO" id="GO:0046872">
    <property type="term" value="F:metal ion binding"/>
    <property type="evidence" value="ECO:0007669"/>
    <property type="project" value="UniProtKB-KW"/>
</dbReference>
<evidence type="ECO:0000256" key="12">
    <source>
        <dbReference type="SAM" id="Phobius"/>
    </source>
</evidence>
<dbReference type="InterPro" id="IPR018299">
    <property type="entry name" value="Alkaline_phosphatase_AS"/>
</dbReference>
<sequence length="590" mass="64001">MTSIGEKRIYSAHEVLPSPILARDKAPKRSRFTRVLIFTLIAVSLLWLQSCHSVNDYIVRPFKSSNKKVNIIFMISDGYGPASETFGRSFHQAVHHNTSPNANYKAPLDKLLIGSHRSRSSDSLITDSAAGATAFSCGLKSYNGAIGVDAKGELCGTVLEGAKEQGWLTGVVVTSRLSDATPAAFFAHVASRGQESDIANEALGLMSNGTAYRDAPLDLAIGGGGCYFLPKSSPYSCRQDEQDLVGASKKKGWNTKILFNHDALKEGIESPSEFHADEAAITHSAVDFKPEEAQAFMEEDSQLPLLALLAPFNTPYEIDRKKSIPPLHSLALKAINTLDRSPHNTQGFFVMIEGSQIDLCAHSNDPACHAREIAAYQKAIEEVQAWVDNKNKQGEKTILISTSDHETGGLTLGRQLTSDYPNYAYYPERLIPVQQSAASLSAHLIAFARQPTPPRDDELEQFVRQETLGKNGAGFLPENGGQPSDEEVKAVLDCIPQTPSALTPPPINTADICRAVIADLISRRVEVGWSTSGHTGVDVPVHASGPTKDVDGLRGNIENTHIGTFIANQLGIDLADLTKRLKKQRSQISH</sequence>
<dbReference type="EMBL" id="KZ819603">
    <property type="protein sequence ID" value="PWN36094.1"/>
    <property type="molecule type" value="Genomic_DNA"/>
</dbReference>
<keyword evidence="12" id="KW-0812">Transmembrane</keyword>
<feature type="binding site" evidence="9">
    <location>
        <position position="405"/>
    </location>
    <ligand>
        <name>Zn(2+)</name>
        <dbReference type="ChEBI" id="CHEBI:29105"/>
        <label>2</label>
    </ligand>
</feature>
<evidence type="ECO:0000313" key="13">
    <source>
        <dbReference type="EMBL" id="PWN36094.1"/>
    </source>
</evidence>
<feature type="binding site" evidence="9">
    <location>
        <position position="404"/>
    </location>
    <ligand>
        <name>Zn(2+)</name>
        <dbReference type="ChEBI" id="CHEBI:29105"/>
        <label>2</label>
    </ligand>
</feature>
<proteinExistence type="inferred from homology"/>
<dbReference type="RefSeq" id="XP_025356396.1">
    <property type="nucleotide sequence ID" value="XM_025497307.1"/>
</dbReference>
<comment type="cofactor">
    <cofactor evidence="9">
        <name>Zn(2+)</name>
        <dbReference type="ChEBI" id="CHEBI:29105"/>
    </cofactor>
    <text evidence="9">Binds 2 Zn(2+) ions.</text>
</comment>
<dbReference type="Proteomes" id="UP000245771">
    <property type="component" value="Unassembled WGS sequence"/>
</dbReference>
<dbReference type="SUPFAM" id="SSF53649">
    <property type="entry name" value="Alkaline phosphatase-like"/>
    <property type="match status" value="1"/>
</dbReference>
<dbReference type="CDD" id="cd16012">
    <property type="entry name" value="ALP"/>
    <property type="match status" value="1"/>
</dbReference>
<feature type="binding site" evidence="9">
    <location>
        <position position="181"/>
    </location>
    <ligand>
        <name>Mg(2+)</name>
        <dbReference type="ChEBI" id="CHEBI:18420"/>
    </ligand>
</feature>
<evidence type="ECO:0000256" key="7">
    <source>
        <dbReference type="ARBA" id="ARBA00022842"/>
    </source>
</evidence>
<accession>A0A316VFJ9</accession>
<dbReference type="GO" id="GO:0004035">
    <property type="term" value="F:alkaline phosphatase activity"/>
    <property type="evidence" value="ECO:0007669"/>
    <property type="project" value="UniProtKB-EC"/>
</dbReference>
<gene>
    <name evidence="13" type="ORF">FA14DRAFT_146275</name>
</gene>
<dbReference type="GeneID" id="37019088"/>
<evidence type="ECO:0000256" key="6">
    <source>
        <dbReference type="ARBA" id="ARBA00022833"/>
    </source>
</evidence>
<dbReference type="PROSITE" id="PS00123">
    <property type="entry name" value="ALKALINE_PHOSPHATASE"/>
    <property type="match status" value="1"/>
</dbReference>